<dbReference type="OMA" id="QWLIYPR"/>
<dbReference type="PANTHER" id="PTHR48081:SF8">
    <property type="entry name" value="ALPHA_BETA HYDROLASE FOLD-3 DOMAIN-CONTAINING PROTEIN-RELATED"/>
    <property type="match status" value="1"/>
</dbReference>
<dbReference type="PaxDb" id="35128-Thaps262431"/>
<dbReference type="RefSeq" id="XP_002290119.1">
    <property type="nucleotide sequence ID" value="XM_002290083.1"/>
</dbReference>
<dbReference type="EMBL" id="CM000642">
    <property type="protein sequence ID" value="EED91871.1"/>
    <property type="molecule type" value="Genomic_DNA"/>
</dbReference>
<sequence>MLQQQKVEKDIVIVDAKEEQLGYWESRVDPKLLTIARTLPAINFDSWLKKSFFNMIMAFPGKPSAGVKMEKIAGIGALFYPEDYEPPSGITSSAMLWIHGGGRIMGSARNSISCDICSRVVNLLGVPVLSASHRVAPGFVFPDALDDLTKAYIWLVERLQSEADGKKLKILISGESAGGGLAAELCQRLLDESLESDANILLPAAQLLIYPMLDDRTCVNDDLSALPPHILWNNTSNNYAWSSYLGNNCKPGDEALPKYASASRREDLSSLPPAYIICGDLDLFRDECKDYARRLEESGVETEYVEVEGGFHGFMTIGTNEEPVVEAWQSFRDFGEKYLVD</sequence>
<dbReference type="SUPFAM" id="SSF53474">
    <property type="entry name" value="alpha/beta-Hydrolases"/>
    <property type="match status" value="1"/>
</dbReference>
<dbReference type="STRING" id="35128.B8C232"/>
<proteinExistence type="predicted"/>
<dbReference type="InterPro" id="IPR013094">
    <property type="entry name" value="AB_hydrolase_3"/>
</dbReference>
<evidence type="ECO:0000256" key="1">
    <source>
        <dbReference type="ARBA" id="ARBA00022801"/>
    </source>
</evidence>
<evidence type="ECO:0000313" key="3">
    <source>
        <dbReference type="EMBL" id="EED91871.1"/>
    </source>
</evidence>
<name>B8C232_THAPS</name>
<protein>
    <recommendedName>
        <fullName evidence="2">Alpha/beta hydrolase fold-3 domain-containing protein</fullName>
    </recommendedName>
</protein>
<reference evidence="3 4" key="2">
    <citation type="journal article" date="2008" name="Nature">
        <title>The Phaeodactylum genome reveals the evolutionary history of diatom genomes.</title>
        <authorList>
            <person name="Bowler C."/>
            <person name="Allen A.E."/>
            <person name="Badger J.H."/>
            <person name="Grimwood J."/>
            <person name="Jabbari K."/>
            <person name="Kuo A."/>
            <person name="Maheswari U."/>
            <person name="Martens C."/>
            <person name="Maumus F."/>
            <person name="Otillar R.P."/>
            <person name="Rayko E."/>
            <person name="Salamov A."/>
            <person name="Vandepoele K."/>
            <person name="Beszteri B."/>
            <person name="Gruber A."/>
            <person name="Heijde M."/>
            <person name="Katinka M."/>
            <person name="Mock T."/>
            <person name="Valentin K."/>
            <person name="Verret F."/>
            <person name="Berges J.A."/>
            <person name="Brownlee C."/>
            <person name="Cadoret J.P."/>
            <person name="Chiovitti A."/>
            <person name="Choi C.J."/>
            <person name="Coesel S."/>
            <person name="De Martino A."/>
            <person name="Detter J.C."/>
            <person name="Durkin C."/>
            <person name="Falciatore A."/>
            <person name="Fournet J."/>
            <person name="Haruta M."/>
            <person name="Huysman M.J."/>
            <person name="Jenkins B.D."/>
            <person name="Jiroutova K."/>
            <person name="Jorgensen R.E."/>
            <person name="Joubert Y."/>
            <person name="Kaplan A."/>
            <person name="Kroger N."/>
            <person name="Kroth P.G."/>
            <person name="La Roche J."/>
            <person name="Lindquist E."/>
            <person name="Lommer M."/>
            <person name="Martin-Jezequel V."/>
            <person name="Lopez P.J."/>
            <person name="Lucas S."/>
            <person name="Mangogna M."/>
            <person name="McGinnis K."/>
            <person name="Medlin L.K."/>
            <person name="Montsant A."/>
            <person name="Oudot-Le Secq M.P."/>
            <person name="Napoli C."/>
            <person name="Obornik M."/>
            <person name="Parker M.S."/>
            <person name="Petit J.L."/>
            <person name="Porcel B.M."/>
            <person name="Poulsen N."/>
            <person name="Robison M."/>
            <person name="Rychlewski L."/>
            <person name="Rynearson T.A."/>
            <person name="Schmutz J."/>
            <person name="Shapiro H."/>
            <person name="Siaut M."/>
            <person name="Stanley M."/>
            <person name="Sussman M.R."/>
            <person name="Taylor A.R."/>
            <person name="Vardi A."/>
            <person name="von Dassow P."/>
            <person name="Vyverman W."/>
            <person name="Willis A."/>
            <person name="Wyrwicz L.S."/>
            <person name="Rokhsar D.S."/>
            <person name="Weissenbach J."/>
            <person name="Armbrust E.V."/>
            <person name="Green B.R."/>
            <person name="Van de Peer Y."/>
            <person name="Grigoriev I.V."/>
        </authorList>
    </citation>
    <scope>NUCLEOTIDE SEQUENCE [LARGE SCALE GENOMIC DNA]</scope>
    <source>
        <strain evidence="3 4">CCMP1335</strain>
    </source>
</reference>
<keyword evidence="1" id="KW-0378">Hydrolase</keyword>
<dbReference type="GeneID" id="7451757"/>
<accession>B8C232</accession>
<organism evidence="3 4">
    <name type="scientific">Thalassiosira pseudonana</name>
    <name type="common">Marine diatom</name>
    <name type="synonym">Cyclotella nana</name>
    <dbReference type="NCBI Taxonomy" id="35128"/>
    <lineage>
        <taxon>Eukaryota</taxon>
        <taxon>Sar</taxon>
        <taxon>Stramenopiles</taxon>
        <taxon>Ochrophyta</taxon>
        <taxon>Bacillariophyta</taxon>
        <taxon>Coscinodiscophyceae</taxon>
        <taxon>Thalassiosirophycidae</taxon>
        <taxon>Thalassiosirales</taxon>
        <taxon>Thalassiosiraceae</taxon>
        <taxon>Thalassiosira</taxon>
    </lineage>
</organism>
<keyword evidence="4" id="KW-1185">Reference proteome</keyword>
<gene>
    <name evidence="3" type="ORF">THAPSDRAFT_262431</name>
</gene>
<reference evidence="3 4" key="1">
    <citation type="journal article" date="2004" name="Science">
        <title>The genome of the diatom Thalassiosira pseudonana: ecology, evolution, and metabolism.</title>
        <authorList>
            <person name="Armbrust E.V."/>
            <person name="Berges J.A."/>
            <person name="Bowler C."/>
            <person name="Green B.R."/>
            <person name="Martinez D."/>
            <person name="Putnam N.H."/>
            <person name="Zhou S."/>
            <person name="Allen A.E."/>
            <person name="Apt K.E."/>
            <person name="Bechner M."/>
            <person name="Brzezinski M.A."/>
            <person name="Chaal B.K."/>
            <person name="Chiovitti A."/>
            <person name="Davis A.K."/>
            <person name="Demarest M.S."/>
            <person name="Detter J.C."/>
            <person name="Glavina T."/>
            <person name="Goodstein D."/>
            <person name="Hadi M.Z."/>
            <person name="Hellsten U."/>
            <person name="Hildebrand M."/>
            <person name="Jenkins B.D."/>
            <person name="Jurka J."/>
            <person name="Kapitonov V.V."/>
            <person name="Kroger N."/>
            <person name="Lau W.W."/>
            <person name="Lane T.W."/>
            <person name="Larimer F.W."/>
            <person name="Lippmeier J.C."/>
            <person name="Lucas S."/>
            <person name="Medina M."/>
            <person name="Montsant A."/>
            <person name="Obornik M."/>
            <person name="Parker M.S."/>
            <person name="Palenik B."/>
            <person name="Pazour G.J."/>
            <person name="Richardson P.M."/>
            <person name="Rynearson T.A."/>
            <person name="Saito M.A."/>
            <person name="Schwartz D.C."/>
            <person name="Thamatrakoln K."/>
            <person name="Valentin K."/>
            <person name="Vardi A."/>
            <person name="Wilkerson F.P."/>
            <person name="Rokhsar D.S."/>
        </authorList>
    </citation>
    <scope>NUCLEOTIDE SEQUENCE [LARGE SCALE GENOMIC DNA]</scope>
    <source>
        <strain evidence="3 4">CCMP1335</strain>
    </source>
</reference>
<dbReference type="GO" id="GO:0016787">
    <property type="term" value="F:hydrolase activity"/>
    <property type="evidence" value="ECO:0007669"/>
    <property type="project" value="UniProtKB-KW"/>
</dbReference>
<feature type="domain" description="Alpha/beta hydrolase fold-3" evidence="2">
    <location>
        <begin position="95"/>
        <end position="315"/>
    </location>
</feature>
<dbReference type="PANTHER" id="PTHR48081">
    <property type="entry name" value="AB HYDROLASE SUPERFAMILY PROTEIN C4A8.06C"/>
    <property type="match status" value="1"/>
</dbReference>
<dbReference type="KEGG" id="tps:THAPSDRAFT_262431"/>
<evidence type="ECO:0000259" key="2">
    <source>
        <dbReference type="Pfam" id="PF07859"/>
    </source>
</evidence>
<dbReference type="Gene3D" id="3.40.50.1820">
    <property type="entry name" value="alpha/beta hydrolase"/>
    <property type="match status" value="1"/>
</dbReference>
<evidence type="ECO:0000313" key="4">
    <source>
        <dbReference type="Proteomes" id="UP000001449"/>
    </source>
</evidence>
<dbReference type="InParanoid" id="B8C232"/>
<dbReference type="eggNOG" id="KOG1515">
    <property type="taxonomic scope" value="Eukaryota"/>
</dbReference>
<dbReference type="Proteomes" id="UP000001449">
    <property type="component" value="Chromosome 5"/>
</dbReference>
<dbReference type="AlphaFoldDB" id="B8C232"/>
<dbReference type="Pfam" id="PF07859">
    <property type="entry name" value="Abhydrolase_3"/>
    <property type="match status" value="1"/>
</dbReference>
<dbReference type="HOGENOM" id="CLU_012494_6_1_1"/>
<dbReference type="InterPro" id="IPR029058">
    <property type="entry name" value="AB_hydrolase_fold"/>
</dbReference>
<dbReference type="InterPro" id="IPR050300">
    <property type="entry name" value="GDXG_lipolytic_enzyme"/>
</dbReference>